<evidence type="ECO:0000256" key="4">
    <source>
        <dbReference type="ARBA" id="ARBA00022776"/>
    </source>
</evidence>
<keyword evidence="6" id="KW-0539">Nucleus</keyword>
<dbReference type="PANTHER" id="PTHR12663:SF50">
    <property type="entry name" value="SISTER CHROMATID COHESION PROTEIN PDS5 HOMOLOG B"/>
    <property type="match status" value="1"/>
</dbReference>
<evidence type="ECO:0000256" key="5">
    <source>
        <dbReference type="ARBA" id="ARBA00023204"/>
    </source>
</evidence>
<keyword evidence="5" id="KW-0234">DNA repair</keyword>
<evidence type="ECO:0000256" key="1">
    <source>
        <dbReference type="ARBA" id="ARBA00004123"/>
    </source>
</evidence>
<dbReference type="OrthoDB" id="200660at2759"/>
<dbReference type="PANTHER" id="PTHR12663">
    <property type="entry name" value="ANDROGEN INDUCED INHIBITOR OF PROLIFERATION AS3 / PDS5-RELATED"/>
    <property type="match status" value="1"/>
</dbReference>
<dbReference type="GO" id="GO:0000785">
    <property type="term" value="C:chromatin"/>
    <property type="evidence" value="ECO:0007669"/>
    <property type="project" value="TreeGrafter"/>
</dbReference>
<organism evidence="8 9">
    <name type="scientific">Dendrobium nobile</name>
    <name type="common">Orchid</name>
    <dbReference type="NCBI Taxonomy" id="94219"/>
    <lineage>
        <taxon>Eukaryota</taxon>
        <taxon>Viridiplantae</taxon>
        <taxon>Streptophyta</taxon>
        <taxon>Embryophyta</taxon>
        <taxon>Tracheophyta</taxon>
        <taxon>Spermatophyta</taxon>
        <taxon>Magnoliopsida</taxon>
        <taxon>Liliopsida</taxon>
        <taxon>Asparagales</taxon>
        <taxon>Orchidaceae</taxon>
        <taxon>Epidendroideae</taxon>
        <taxon>Malaxideae</taxon>
        <taxon>Dendrobiinae</taxon>
        <taxon>Dendrobium</taxon>
    </lineage>
</organism>
<dbReference type="InterPro" id="IPR039776">
    <property type="entry name" value="Pds5"/>
</dbReference>
<dbReference type="CDD" id="cd19953">
    <property type="entry name" value="PDS5"/>
    <property type="match status" value="1"/>
</dbReference>
<dbReference type="InterPro" id="IPR011989">
    <property type="entry name" value="ARM-like"/>
</dbReference>
<evidence type="ECO:0000313" key="8">
    <source>
        <dbReference type="EMBL" id="KAI0519644.1"/>
    </source>
</evidence>
<keyword evidence="2" id="KW-0132">Cell division</keyword>
<dbReference type="Proteomes" id="UP000829196">
    <property type="component" value="Unassembled WGS sequence"/>
</dbReference>
<keyword evidence="9" id="KW-1185">Reference proteome</keyword>
<keyword evidence="4" id="KW-0498">Mitosis</keyword>
<accession>A0A8T3BW58</accession>
<proteinExistence type="predicted"/>
<dbReference type="EMBL" id="JAGYWB010000006">
    <property type="protein sequence ID" value="KAI0519644.1"/>
    <property type="molecule type" value="Genomic_DNA"/>
</dbReference>
<keyword evidence="3" id="KW-0227">DNA damage</keyword>
<comment type="subcellular location">
    <subcellularLocation>
        <location evidence="1">Nucleus</location>
    </subcellularLocation>
</comment>
<sequence>MTTLPQEQVVKHVSKRLLESSINKDALVKLLKKAEAALSDLSPSLSLQEALTSLSCSLVQSNLLRHKDDDVRLLVAVCFTEVIRLLAPNPPCSYEVYKEIFRLIINVFKRLTDSNSPFSTRRLKILETVAYCKSFLIMLGGCEDLAAEMFDVLFKAVRFKIQDSLMQAIMSIMTSILEQQVSPRILYVILHNLLRQEKAASFRLAVSVIQDCAPKLEIHVCSFLTSCMLDKYNVDKRHETDSCSFDGDNEHDDALENDAPLAELRSSYHEVILKIYQYAPQILTSILPLLTQELLIDQVDARMKAVQLVGKLMVLSKLYFGQEHRPVYSEFLRRFSDKSADVRLASLAWAKAVYQANASADEARCTLVAVEGRLLDFDDKVRTQAISVICNLACSNLSCFPSEFVLKAIKRLRDKKISVRKSAMQSLLELYRVYCIKCSNGLFSLNFTYENIPGAVLMLCFDKDCKEFRAQNMELVITRDLFPSSLSVTDRKNHWIALFSLLTQPHLKALKFILFQKRRLQLEMQAYLALRVFEKETESEEVQIKLLESFSKVATCFFDSSKAKECLQKLHNMNDGFIFKLLQQLVDEHTTLAAANSIRDSFLERIGKKHPDNEFFRIFSLRCSYTIFNAELVQSILEDIFSRQRSGDKSVEYSIELLLFIVKLFPSLLKGSEDLLLKLFFDTSVFLAKEKLLQILAIAGHHVPIKLSDVYPFLEKICLLGTRVESKFAVQAISSLIDSSDDHIFSSLCQKLVRSLQCGQNIPTILQSLSFVACHSFRIYKLHEKEVTDFIFKNIFVPSEVYCAVEESFLKLDCSCSSYCKLKIYGLKTLFKSFLSNEGSELSQHIKKTMTILENTVQGEGIIYYNISGEIDKDCLRLTAAKLLLRFATRFDSFIPSKIFHLIIARAKDPSYTVRKTFLHKVYQLLKENKIPLRYACTFTLASTDFVGDVRVNSIKYLAEVIDRCRRDSFNQNSSSQDDRRQIVNTPEYVVVFLIHILAHDQGFPSERLEDKDFYPEFCSPLVILLRALVDLEDFNGNRSDMLSNLLAILRAIKKADDANDAHITPKLHVLSDIAMLILKLLGKGLNPTSKLQRMILLPSSFYKVRQDSSKVYDLNQSFFDENFAKRILDVVDSSIMKPYKSSSKQCAKPPQVGANYMSFMKDNSEDLFVAEEIKPLVPKSKLTKDIEHNHGNALDKDFSSAQPSKSCSVFTYLHNENSDVQGRPNFICQNYDANLGDELLSSCNSASTECYFSGLQPITAEGEAEVLNPLLTKRIAKCDSISFLCDQDPVPDNCLTSKESAHKGNGLLRHRICSCPAVGICSCSGSIDSCDSQQNSYKASDDNGSVELLHLDDARWESVVQKPSMDKHTCGFQPRDCKIVENASNMQRTVLGESARNYEHFRSPAIFVRKKAKRQRPKISSAMAEDSYNLEMVDKNVCKAARRTPPRRI</sequence>
<evidence type="ECO:0000256" key="7">
    <source>
        <dbReference type="ARBA" id="ARBA00023306"/>
    </source>
</evidence>
<dbReference type="SMR" id="A0A8T3BW58"/>
<evidence type="ECO:0000256" key="3">
    <source>
        <dbReference type="ARBA" id="ARBA00022763"/>
    </source>
</evidence>
<dbReference type="InterPro" id="IPR016024">
    <property type="entry name" value="ARM-type_fold"/>
</dbReference>
<comment type="caution">
    <text evidence="8">The sequence shown here is derived from an EMBL/GenBank/DDBJ whole genome shotgun (WGS) entry which is preliminary data.</text>
</comment>
<dbReference type="GO" id="GO:0005634">
    <property type="term" value="C:nucleus"/>
    <property type="evidence" value="ECO:0007669"/>
    <property type="project" value="UniProtKB-SubCell"/>
</dbReference>
<keyword evidence="7" id="KW-0131">Cell cycle</keyword>
<evidence type="ECO:0000313" key="9">
    <source>
        <dbReference type="Proteomes" id="UP000829196"/>
    </source>
</evidence>
<reference evidence="8" key="1">
    <citation type="journal article" date="2022" name="Front. Genet.">
        <title>Chromosome-Scale Assembly of the Dendrobium nobile Genome Provides Insights Into the Molecular Mechanism of the Biosynthesis of the Medicinal Active Ingredient of Dendrobium.</title>
        <authorList>
            <person name="Xu Q."/>
            <person name="Niu S.-C."/>
            <person name="Li K.-L."/>
            <person name="Zheng P.-J."/>
            <person name="Zhang X.-J."/>
            <person name="Jia Y."/>
            <person name="Liu Y."/>
            <person name="Niu Y.-X."/>
            <person name="Yu L.-H."/>
            <person name="Chen D.-F."/>
            <person name="Zhang G.-Q."/>
        </authorList>
    </citation>
    <scope>NUCLEOTIDE SEQUENCE</scope>
    <source>
        <tissue evidence="8">Leaf</tissue>
    </source>
</reference>
<protein>
    <submittedName>
        <fullName evidence="8">Uncharacterized protein</fullName>
    </submittedName>
</protein>
<dbReference type="Pfam" id="PF20168">
    <property type="entry name" value="PDS5"/>
    <property type="match status" value="1"/>
</dbReference>
<dbReference type="SUPFAM" id="SSF48371">
    <property type="entry name" value="ARM repeat"/>
    <property type="match status" value="1"/>
</dbReference>
<dbReference type="GO" id="GO:0007064">
    <property type="term" value="P:mitotic sister chromatid cohesion"/>
    <property type="evidence" value="ECO:0007669"/>
    <property type="project" value="InterPro"/>
</dbReference>
<evidence type="ECO:0000256" key="6">
    <source>
        <dbReference type="ARBA" id="ARBA00023242"/>
    </source>
</evidence>
<dbReference type="GO" id="GO:0035825">
    <property type="term" value="P:homologous recombination"/>
    <property type="evidence" value="ECO:0007669"/>
    <property type="project" value="UniProtKB-ARBA"/>
</dbReference>
<evidence type="ECO:0000256" key="2">
    <source>
        <dbReference type="ARBA" id="ARBA00022618"/>
    </source>
</evidence>
<name>A0A8T3BW58_DENNO</name>
<gene>
    <name evidence="8" type="ORF">KFK09_007098</name>
</gene>
<dbReference type="GO" id="GO:0006281">
    <property type="term" value="P:DNA repair"/>
    <property type="evidence" value="ECO:0007669"/>
    <property type="project" value="UniProtKB-KW"/>
</dbReference>
<dbReference type="Gene3D" id="1.25.10.10">
    <property type="entry name" value="Leucine-rich Repeat Variant"/>
    <property type="match status" value="1"/>
</dbReference>
<dbReference type="GO" id="GO:0051301">
    <property type="term" value="P:cell division"/>
    <property type="evidence" value="ECO:0007669"/>
    <property type="project" value="UniProtKB-KW"/>
</dbReference>